<keyword evidence="4" id="KW-1185">Reference proteome</keyword>
<dbReference type="GeneID" id="92028479"/>
<evidence type="ECO:0000256" key="1">
    <source>
        <dbReference type="SAM" id="MobiDB-lite"/>
    </source>
</evidence>
<evidence type="ECO:0000313" key="4">
    <source>
        <dbReference type="Proteomes" id="UP001360953"/>
    </source>
</evidence>
<name>A0ABR1LNM6_9PEZI</name>
<accession>A0ABR1LNM6</accession>
<protein>
    <recommendedName>
        <fullName evidence="2">Zinc-binding loop region of homing endonuclease domain-containing protein</fullName>
    </recommendedName>
</protein>
<comment type="caution">
    <text evidence="3">The sequence shown here is derived from an EMBL/GenBank/DDBJ whole genome shotgun (WGS) entry which is preliminary data.</text>
</comment>
<organism evidence="3 4">
    <name type="scientific">Phyllosticta citribraziliensis</name>
    <dbReference type="NCBI Taxonomy" id="989973"/>
    <lineage>
        <taxon>Eukaryota</taxon>
        <taxon>Fungi</taxon>
        <taxon>Dikarya</taxon>
        <taxon>Ascomycota</taxon>
        <taxon>Pezizomycotina</taxon>
        <taxon>Dothideomycetes</taxon>
        <taxon>Dothideomycetes incertae sedis</taxon>
        <taxon>Botryosphaeriales</taxon>
        <taxon>Phyllostictaceae</taxon>
        <taxon>Phyllosticta</taxon>
    </lineage>
</organism>
<reference evidence="3 4" key="1">
    <citation type="submission" date="2024-04" db="EMBL/GenBank/DDBJ databases">
        <title>Phyllosticta paracitricarpa is synonymous to the EU quarantine fungus P. citricarpa based on phylogenomic analyses.</title>
        <authorList>
            <consortium name="Lawrence Berkeley National Laboratory"/>
            <person name="Van ingen-buijs V.A."/>
            <person name="Van westerhoven A.C."/>
            <person name="Haridas S."/>
            <person name="Skiadas P."/>
            <person name="Martin F."/>
            <person name="Groenewald J.Z."/>
            <person name="Crous P.W."/>
            <person name="Seidl M.F."/>
        </authorList>
    </citation>
    <scope>NUCLEOTIDE SEQUENCE [LARGE SCALE GENOMIC DNA]</scope>
    <source>
        <strain evidence="3 4">CPC 17464</strain>
    </source>
</reference>
<dbReference type="Pfam" id="PF05551">
    <property type="entry name" value="zf-His_Me_endon"/>
    <property type="match status" value="1"/>
</dbReference>
<evidence type="ECO:0000313" key="3">
    <source>
        <dbReference type="EMBL" id="KAK7536789.1"/>
    </source>
</evidence>
<dbReference type="InterPro" id="IPR044925">
    <property type="entry name" value="His-Me_finger_sf"/>
</dbReference>
<feature type="region of interest" description="Disordered" evidence="1">
    <location>
        <begin position="106"/>
        <end position="182"/>
    </location>
</feature>
<dbReference type="InterPro" id="IPR044930">
    <property type="entry name" value="Homing_endonuclease_His-Me"/>
</dbReference>
<feature type="compositionally biased region" description="Basic and acidic residues" evidence="1">
    <location>
        <begin position="172"/>
        <end position="182"/>
    </location>
</feature>
<dbReference type="InterPro" id="IPR008704">
    <property type="entry name" value="Endonuclease_Zinc-binding_loop"/>
</dbReference>
<dbReference type="RefSeq" id="XP_066654940.1">
    <property type="nucleotide sequence ID" value="XM_066795573.1"/>
</dbReference>
<gene>
    <name evidence="3" type="ORF">J3D65DRAFT_354137</name>
</gene>
<dbReference type="SUPFAM" id="SSF54060">
    <property type="entry name" value="His-Me finger endonucleases"/>
    <property type="match status" value="1"/>
</dbReference>
<proteinExistence type="predicted"/>
<sequence>MSSSWGRLWSHRYDKRPTDFTSTYATREETDGARLSEHCDIQGSGQSLASPGPTQYHAPSAHQSQGQSACQDPAGSSDPNHAPLLHRHSVPSTNDHWLEQLLGQWEDESEEDDCRFPTSGTGPTKHGNAFEKLMQSSRTAEKSLDAESCPGLDTHEKPADESSDPFATQQPKKSESVPVEVRKSSLLNMSADTREHLNKNFEKRRLPLLEGKCDSTRCWLHPAPNPKGRVHVSLCWRDIEAFGTAEPQSMSFEYGAVFKLLAGTMTPSEREGWVNDAYHLSHLCGNATCCNPAHHVIESATANGTRKACHNRRRGGPNAYYLVCKHDPPCLFRTTDGAVYVPKTVKGEVQDTKPLRQATLSFGVTKSEKVANPSKALMSLDSPLEDVAKDVQDTASSEYRLDELKRRPKTKTEPSLQSRDLFQLKREIESMNTVELLRLQRQLRQESREMTSFYRNCITGWIKERDQKLTILRRAFGDG</sequence>
<feature type="compositionally biased region" description="Polar residues" evidence="1">
    <location>
        <begin position="43"/>
        <end position="53"/>
    </location>
</feature>
<feature type="region of interest" description="Disordered" evidence="1">
    <location>
        <begin position="39"/>
        <end position="92"/>
    </location>
</feature>
<dbReference type="Proteomes" id="UP001360953">
    <property type="component" value="Unassembled WGS sequence"/>
</dbReference>
<dbReference type="Gene3D" id="3.90.75.10">
    <property type="entry name" value="Homing Intron 3 (I-ppo) Encoded Endonuclease, Chain A"/>
    <property type="match status" value="1"/>
</dbReference>
<feature type="compositionally biased region" description="Polar residues" evidence="1">
    <location>
        <begin position="61"/>
        <end position="70"/>
    </location>
</feature>
<feature type="domain" description="Zinc-binding loop region of homing endonuclease" evidence="2">
    <location>
        <begin position="276"/>
        <end position="334"/>
    </location>
</feature>
<dbReference type="EMBL" id="JBBPEH010000006">
    <property type="protein sequence ID" value="KAK7536789.1"/>
    <property type="molecule type" value="Genomic_DNA"/>
</dbReference>
<evidence type="ECO:0000259" key="2">
    <source>
        <dbReference type="Pfam" id="PF05551"/>
    </source>
</evidence>